<dbReference type="OrthoDB" id="485032at2"/>
<organism evidence="2 3">
    <name type="scientific">Sandaracinus amylolyticus</name>
    <dbReference type="NCBI Taxonomy" id="927083"/>
    <lineage>
        <taxon>Bacteria</taxon>
        <taxon>Pseudomonadati</taxon>
        <taxon>Myxococcota</taxon>
        <taxon>Polyangia</taxon>
        <taxon>Polyangiales</taxon>
        <taxon>Sandaracinaceae</taxon>
        <taxon>Sandaracinus</taxon>
    </lineage>
</organism>
<proteinExistence type="predicted"/>
<gene>
    <name evidence="2" type="ORF">DB32_001614</name>
</gene>
<keyword evidence="3" id="KW-1185">Reference proteome</keyword>
<accession>A0A0F6W0Y9</accession>
<dbReference type="STRING" id="927083.DB32_001614"/>
<dbReference type="SUPFAM" id="SSF54593">
    <property type="entry name" value="Glyoxalase/Bleomycin resistance protein/Dihydroxybiphenyl dioxygenase"/>
    <property type="match status" value="1"/>
</dbReference>
<dbReference type="InterPro" id="IPR037523">
    <property type="entry name" value="VOC_core"/>
</dbReference>
<feature type="domain" description="VOC" evidence="1">
    <location>
        <begin position="24"/>
        <end position="154"/>
    </location>
</feature>
<sequence length="217" mass="23323">MASVQPSTERKPTTSPTTTTIEMKLEVVVIPVSDVDRAKAFYTGLGWRLDAEIGDGKSFRGVQVTPPGSQCSVHFGKGITSAAPGSAAGLYLVVSDIAAARADLVARGVEVSDLFQLDFATGARTPGANREHRSYTTHATFRDPDGNQWILQEVNGRLPGRVDAPSFTSAKDLASALRRAETAHGQHEARTGQKDADWPSWYADFLLREQAGQEPPS</sequence>
<dbReference type="InterPro" id="IPR029068">
    <property type="entry name" value="Glyas_Bleomycin-R_OHBP_Dase"/>
</dbReference>
<dbReference type="EMBL" id="CP011125">
    <property type="protein sequence ID" value="AKF04465.1"/>
    <property type="molecule type" value="Genomic_DNA"/>
</dbReference>
<evidence type="ECO:0000313" key="2">
    <source>
        <dbReference type="EMBL" id="AKF04465.1"/>
    </source>
</evidence>
<evidence type="ECO:0000259" key="1">
    <source>
        <dbReference type="PROSITE" id="PS51819"/>
    </source>
</evidence>
<dbReference type="RefSeq" id="WP_053238726.1">
    <property type="nucleotide sequence ID" value="NZ_CP011125.1"/>
</dbReference>
<dbReference type="InterPro" id="IPR004360">
    <property type="entry name" value="Glyas_Fos-R_dOase_dom"/>
</dbReference>
<dbReference type="AlphaFoldDB" id="A0A0F6W0Y9"/>
<name>A0A0F6W0Y9_9BACT</name>
<protein>
    <recommendedName>
        <fullName evidence="1">VOC domain-containing protein</fullName>
    </recommendedName>
</protein>
<reference evidence="2 3" key="1">
    <citation type="submission" date="2015-03" db="EMBL/GenBank/DDBJ databases">
        <title>Genome assembly of Sandaracinus amylolyticus DSM 53668.</title>
        <authorList>
            <person name="Sharma G."/>
            <person name="Subramanian S."/>
        </authorList>
    </citation>
    <scope>NUCLEOTIDE SEQUENCE [LARGE SCALE GENOMIC DNA]</scope>
    <source>
        <strain evidence="2 3">DSM 53668</strain>
    </source>
</reference>
<dbReference type="PROSITE" id="PS51819">
    <property type="entry name" value="VOC"/>
    <property type="match status" value="1"/>
</dbReference>
<dbReference type="KEGG" id="samy:DB32_001614"/>
<dbReference type="Gene3D" id="3.10.180.10">
    <property type="entry name" value="2,3-Dihydroxybiphenyl 1,2-Dioxygenase, domain 1"/>
    <property type="match status" value="1"/>
</dbReference>
<dbReference type="Pfam" id="PF00903">
    <property type="entry name" value="Glyoxalase"/>
    <property type="match status" value="1"/>
</dbReference>
<dbReference type="Proteomes" id="UP000034883">
    <property type="component" value="Chromosome"/>
</dbReference>
<evidence type="ECO:0000313" key="3">
    <source>
        <dbReference type="Proteomes" id="UP000034883"/>
    </source>
</evidence>